<organism evidence="2 3">
    <name type="scientific">Spirosoma telluris</name>
    <dbReference type="NCBI Taxonomy" id="2183553"/>
    <lineage>
        <taxon>Bacteria</taxon>
        <taxon>Pseudomonadati</taxon>
        <taxon>Bacteroidota</taxon>
        <taxon>Cytophagia</taxon>
        <taxon>Cytophagales</taxon>
        <taxon>Cytophagaceae</taxon>
        <taxon>Spirosoma</taxon>
    </lineage>
</organism>
<proteinExistence type="predicted"/>
<dbReference type="Gene3D" id="2.40.50.1020">
    <property type="entry name" value="LytTr DNA-binding domain"/>
    <property type="match status" value="1"/>
</dbReference>
<feature type="domain" description="HTH LytTR-type" evidence="1">
    <location>
        <begin position="1"/>
        <end position="67"/>
    </location>
</feature>
<dbReference type="EMBL" id="QLII01000001">
    <property type="protein sequence ID" value="RAI78625.1"/>
    <property type="molecule type" value="Genomic_DNA"/>
</dbReference>
<dbReference type="Pfam" id="PF04397">
    <property type="entry name" value="LytTR"/>
    <property type="match status" value="1"/>
</dbReference>
<gene>
    <name evidence="2" type="ORF">HMF3257_27275</name>
</gene>
<dbReference type="InterPro" id="IPR007492">
    <property type="entry name" value="LytTR_DNA-bd_dom"/>
</dbReference>
<dbReference type="AlphaFoldDB" id="A0A327NVB3"/>
<evidence type="ECO:0000313" key="3">
    <source>
        <dbReference type="Proteomes" id="UP000249016"/>
    </source>
</evidence>
<comment type="caution">
    <text evidence="2">The sequence shown here is derived from an EMBL/GenBank/DDBJ whole genome shotgun (WGS) entry which is preliminary data.</text>
</comment>
<keyword evidence="3" id="KW-1185">Reference proteome</keyword>
<dbReference type="Proteomes" id="UP000249016">
    <property type="component" value="Unassembled WGS sequence"/>
</dbReference>
<evidence type="ECO:0000313" key="2">
    <source>
        <dbReference type="EMBL" id="RAI78625.1"/>
    </source>
</evidence>
<protein>
    <recommendedName>
        <fullName evidence="1">HTH LytTR-type domain-containing protein</fullName>
    </recommendedName>
</protein>
<name>A0A327NVB3_9BACT</name>
<reference evidence="2 3" key="1">
    <citation type="submission" date="2018-06" db="EMBL/GenBank/DDBJ databases">
        <title>Spirosoma sp. HMF3257 Genome sequencing and assembly.</title>
        <authorList>
            <person name="Kang H."/>
            <person name="Cha I."/>
            <person name="Kim H."/>
            <person name="Kang J."/>
            <person name="Joh K."/>
        </authorList>
    </citation>
    <scope>NUCLEOTIDE SEQUENCE [LARGE SCALE GENOMIC DNA]</scope>
    <source>
        <strain evidence="2 3">HMF3257</strain>
    </source>
</reference>
<dbReference type="RefSeq" id="WP_111350625.1">
    <property type="nucleotide sequence ID" value="NZ_QLII01000001.1"/>
</dbReference>
<dbReference type="PROSITE" id="PS50930">
    <property type="entry name" value="HTH_LYTTR"/>
    <property type="match status" value="1"/>
</dbReference>
<sequence length="76" mass="9115">MNNELEKELNPAQFLRIKRDYIVNRKAIASYAHWENGKYSIRLATPQPQTIVVPRNRMQELREWLQHQDSHSLETI</sequence>
<evidence type="ECO:0000259" key="1">
    <source>
        <dbReference type="PROSITE" id="PS50930"/>
    </source>
</evidence>
<accession>A0A327NVB3</accession>
<dbReference type="GO" id="GO:0003677">
    <property type="term" value="F:DNA binding"/>
    <property type="evidence" value="ECO:0007669"/>
    <property type="project" value="InterPro"/>
</dbReference>